<gene>
    <name evidence="2" type="ORF">F7R26_039665</name>
</gene>
<dbReference type="GeneID" id="98407092"/>
<geneLocation type="plasmid" evidence="2 3">
    <name>pRK1-3</name>
</geneLocation>
<feature type="domain" description="DUF6884" evidence="1">
    <location>
        <begin position="436"/>
        <end position="541"/>
    </location>
</feature>
<organism evidence="2 3">
    <name type="scientific">Cupriavidus basilensis</name>
    <dbReference type="NCBI Taxonomy" id="68895"/>
    <lineage>
        <taxon>Bacteria</taxon>
        <taxon>Pseudomonadati</taxon>
        <taxon>Pseudomonadota</taxon>
        <taxon>Betaproteobacteria</taxon>
        <taxon>Burkholderiales</taxon>
        <taxon>Burkholderiaceae</taxon>
        <taxon>Cupriavidus</taxon>
    </lineage>
</organism>
<name>A0A643FSX5_9BURK</name>
<sequence>MHLNVTHTNETLGLLAMLGVPAAARQLTLFCDEAHEPIPGRSKLTRRATLDLFALTASASTKAIASLAAKVARFASGMSRARDFGAAGHAGHAGHAVGVDVGQLSRKAMGELAEMVATKRTPVFVDSGAYSMFRRQQADLAAGKKVVALDFGQILARYEQLAELIHEKNEAEEQLPAPLVSLPDVIGDQHGSLDLLKHHSAWIKATAQFNVLRLLVPIPRGDSYTLSHYYDAAVLAAGTDNFVVGIPTVANPWSPAEVTAFLLDRKPQAIHFLGSLHDSRLTKWLKAIVNAGMSDAIEVSADANPLRSMVLPRDGTKLAPGERCDRIIDGLSARARATELSNVFAQYGGRDQMREALGGADFERQQRLLGLISDLSGTPQEIVRRDFGLADGPIEGDRKVEHGTEYVLRNGRWRTNAEQSQSAPSSTKIVGSERLLLVACSAAKRQGRYPAAALYTGALYGVLNKWIPAGHARPDVHILSAKHGLVNGATELETYDQRMTPQRAKELAAQGLDLSQFNGKRYREVFIAGGADYREVARAYVQQLQDAGVIAADASLESTKGGIGEIRGQLGAYLRSCTFDSL</sequence>
<protein>
    <recommendedName>
        <fullName evidence="1">DUF6884 domain-containing protein</fullName>
    </recommendedName>
</protein>
<evidence type="ECO:0000313" key="2">
    <source>
        <dbReference type="EMBL" id="QOT82229.1"/>
    </source>
</evidence>
<keyword evidence="2" id="KW-0614">Plasmid</keyword>
<dbReference type="RefSeq" id="WP_150986928.1">
    <property type="nucleotide sequence ID" value="NZ_CP062807.1"/>
</dbReference>
<dbReference type="InterPro" id="IPR049251">
    <property type="entry name" value="DUF6884"/>
</dbReference>
<reference evidence="2 3" key="1">
    <citation type="submission" date="2020-10" db="EMBL/GenBank/DDBJ databases">
        <title>Complete genome sequence of Cupriavidus basilensis CCUG 49340T.</title>
        <authorList>
            <person name="Salva-Serra F."/>
            <person name="Donoso R.A."/>
            <person name="Cho K.H."/>
            <person name="Yoo J.A."/>
            <person name="Lee K."/>
            <person name="Yoon S.-H."/>
            <person name="Perez-Pantoja D."/>
            <person name="Moore E.R.B."/>
        </authorList>
    </citation>
    <scope>NUCLEOTIDE SEQUENCE [LARGE SCALE GENOMIC DNA]</scope>
    <source>
        <strain evidence="3">CCUG 49340</strain>
        <plasmid evidence="2 3">pRK1-3</plasmid>
    </source>
</reference>
<evidence type="ECO:0000313" key="3">
    <source>
        <dbReference type="Proteomes" id="UP000397656"/>
    </source>
</evidence>
<dbReference type="Pfam" id="PF21818">
    <property type="entry name" value="DUF6884"/>
    <property type="match status" value="1"/>
</dbReference>
<dbReference type="AlphaFoldDB" id="A0A643FSX5"/>
<dbReference type="Proteomes" id="UP000397656">
    <property type="component" value="Plasmid pRK1-3"/>
</dbReference>
<evidence type="ECO:0000259" key="1">
    <source>
        <dbReference type="Pfam" id="PF21818"/>
    </source>
</evidence>
<accession>A0A643FSX5</accession>
<dbReference type="EMBL" id="CP062807">
    <property type="protein sequence ID" value="QOT82229.1"/>
    <property type="molecule type" value="Genomic_DNA"/>
</dbReference>
<proteinExistence type="predicted"/>